<proteinExistence type="predicted"/>
<protein>
    <submittedName>
        <fullName evidence="2">Uncharacterized protein</fullName>
    </submittedName>
</protein>
<feature type="transmembrane region" description="Helical" evidence="1">
    <location>
        <begin position="31"/>
        <end position="48"/>
    </location>
</feature>
<organism evidence="2 3">
    <name type="scientific">Trinickia symbiotica</name>
    <dbReference type="NCBI Taxonomy" id="863227"/>
    <lineage>
        <taxon>Bacteria</taxon>
        <taxon>Pseudomonadati</taxon>
        <taxon>Pseudomonadota</taxon>
        <taxon>Betaproteobacteria</taxon>
        <taxon>Burkholderiales</taxon>
        <taxon>Burkholderiaceae</taxon>
        <taxon>Trinickia</taxon>
    </lineage>
</organism>
<dbReference type="AlphaFoldDB" id="A0A2N7WS36"/>
<accession>A0A2N7WS36</accession>
<evidence type="ECO:0000313" key="2">
    <source>
        <dbReference type="EMBL" id="PMS32204.1"/>
    </source>
</evidence>
<gene>
    <name evidence="2" type="ORF">C0Z20_26470</name>
</gene>
<evidence type="ECO:0000256" key="1">
    <source>
        <dbReference type="SAM" id="Phobius"/>
    </source>
</evidence>
<reference evidence="2 3" key="1">
    <citation type="submission" date="2018-01" db="EMBL/GenBank/DDBJ databases">
        <title>Whole genome analyses suggest that Burkholderia sensu lato contains two further novel genera in the rhizoxinica-symbiotica group Mycetohabitans gen. nov., and Trinickia gen. nov.: implications for the evolution of diazotrophy and nodulation in the Burkholderiaceae.</title>
        <authorList>
            <person name="Estrada-de los Santos P."/>
            <person name="Palmer M."/>
            <person name="Chavez-Ramirez B."/>
            <person name="Beukes C."/>
            <person name="Steenkamp E.T."/>
            <person name="Hirsch A.M."/>
            <person name="Manyaka P."/>
            <person name="Maluk M."/>
            <person name="Lafos M."/>
            <person name="Crook M."/>
            <person name="Gross E."/>
            <person name="Simon M.F."/>
            <person name="Bueno dos Reis Junior F."/>
            <person name="Poole P.S."/>
            <person name="Venter S.N."/>
            <person name="James E.K."/>
        </authorList>
    </citation>
    <scope>NUCLEOTIDE SEQUENCE [LARGE SCALE GENOMIC DNA]</scope>
    <source>
        <strain evidence="2 3">JPY 581</strain>
    </source>
</reference>
<evidence type="ECO:0000313" key="3">
    <source>
        <dbReference type="Proteomes" id="UP000235777"/>
    </source>
</evidence>
<keyword evidence="1" id="KW-0472">Membrane</keyword>
<feature type="transmembrane region" description="Helical" evidence="1">
    <location>
        <begin position="7"/>
        <end position="25"/>
    </location>
</feature>
<comment type="caution">
    <text evidence="2">The sequence shown here is derived from an EMBL/GenBank/DDBJ whole genome shotgun (WGS) entry which is preliminary data.</text>
</comment>
<dbReference type="EMBL" id="PNYC01000022">
    <property type="protein sequence ID" value="PMS32204.1"/>
    <property type="molecule type" value="Genomic_DNA"/>
</dbReference>
<keyword evidence="1" id="KW-1133">Transmembrane helix</keyword>
<name>A0A2N7WS36_9BURK</name>
<dbReference type="Proteomes" id="UP000235777">
    <property type="component" value="Unassembled WGS sequence"/>
</dbReference>
<sequence>MSWISDKVALVLMAVVCAAGAWALIHYSGQWFFPALTLFSLISMFLEIRRLRALLAKHGIDPRSK</sequence>
<keyword evidence="3" id="KW-1185">Reference proteome</keyword>
<keyword evidence="1" id="KW-0812">Transmembrane</keyword>